<name>A0A3S5FBV1_9PLAT</name>
<feature type="compositionally biased region" description="Polar residues" evidence="1">
    <location>
        <begin position="14"/>
        <end position="25"/>
    </location>
</feature>
<dbReference type="AlphaFoldDB" id="A0A3S5FBV1"/>
<dbReference type="Proteomes" id="UP000784294">
    <property type="component" value="Unassembled WGS sequence"/>
</dbReference>
<dbReference type="EMBL" id="CAAALY010004030">
    <property type="protein sequence ID" value="VEL08465.1"/>
    <property type="molecule type" value="Genomic_DNA"/>
</dbReference>
<evidence type="ECO:0000313" key="2">
    <source>
        <dbReference type="EMBL" id="VEL08465.1"/>
    </source>
</evidence>
<organism evidence="2 3">
    <name type="scientific">Protopolystoma xenopodis</name>
    <dbReference type="NCBI Taxonomy" id="117903"/>
    <lineage>
        <taxon>Eukaryota</taxon>
        <taxon>Metazoa</taxon>
        <taxon>Spiralia</taxon>
        <taxon>Lophotrochozoa</taxon>
        <taxon>Platyhelminthes</taxon>
        <taxon>Monogenea</taxon>
        <taxon>Polyopisthocotylea</taxon>
        <taxon>Polystomatidea</taxon>
        <taxon>Polystomatidae</taxon>
        <taxon>Protopolystoma</taxon>
    </lineage>
</organism>
<sequence length="191" mass="21071">MHLFRRLDDALTTPRPQSDVSTTPPGDTFHPPCHCSPTATPSTDLDSPLSSVAQPPATPPLYHVLLSGAAPKSMSCFVSMLPFFCKLIYSAFALWMQMPTFWPCSSALFMGSSNMCEFVSDYALVLRSSLADRDLAVQSNSAQNAFPRRVGNSKKIKWKNQYHSLSLTHTHTQISSLFKAHSNADMFSPDP</sequence>
<accession>A0A3S5FBV1</accession>
<gene>
    <name evidence="2" type="ORF">PXEA_LOCUS1905</name>
</gene>
<evidence type="ECO:0000256" key="1">
    <source>
        <dbReference type="SAM" id="MobiDB-lite"/>
    </source>
</evidence>
<evidence type="ECO:0000313" key="3">
    <source>
        <dbReference type="Proteomes" id="UP000784294"/>
    </source>
</evidence>
<keyword evidence="3" id="KW-1185">Reference proteome</keyword>
<proteinExistence type="predicted"/>
<reference evidence="2" key="1">
    <citation type="submission" date="2018-11" db="EMBL/GenBank/DDBJ databases">
        <authorList>
            <consortium name="Pathogen Informatics"/>
        </authorList>
    </citation>
    <scope>NUCLEOTIDE SEQUENCE</scope>
</reference>
<comment type="caution">
    <text evidence="2">The sequence shown here is derived from an EMBL/GenBank/DDBJ whole genome shotgun (WGS) entry which is preliminary data.</text>
</comment>
<protein>
    <submittedName>
        <fullName evidence="2">Uncharacterized protein</fullName>
    </submittedName>
</protein>
<feature type="region of interest" description="Disordered" evidence="1">
    <location>
        <begin position="12"/>
        <end position="33"/>
    </location>
</feature>